<gene>
    <name evidence="1" type="ORF">B296_00042836</name>
</gene>
<proteinExistence type="predicted"/>
<dbReference type="AlphaFoldDB" id="A0A426XEK0"/>
<feature type="non-terminal residue" evidence="1">
    <location>
        <position position="1"/>
    </location>
</feature>
<protein>
    <submittedName>
        <fullName evidence="1">Uncharacterized protein</fullName>
    </submittedName>
</protein>
<dbReference type="Proteomes" id="UP000287651">
    <property type="component" value="Unassembled WGS sequence"/>
</dbReference>
<name>A0A426XEK0_ENSVE</name>
<evidence type="ECO:0000313" key="2">
    <source>
        <dbReference type="Proteomes" id="UP000287651"/>
    </source>
</evidence>
<dbReference type="EMBL" id="AMZH03021759">
    <property type="protein sequence ID" value="RRT37895.1"/>
    <property type="molecule type" value="Genomic_DNA"/>
</dbReference>
<reference evidence="1 2" key="1">
    <citation type="journal article" date="2014" name="Agronomy (Basel)">
        <title>A Draft Genome Sequence for Ensete ventricosum, the Drought-Tolerant Tree Against Hunger.</title>
        <authorList>
            <person name="Harrison J."/>
            <person name="Moore K.A."/>
            <person name="Paszkiewicz K."/>
            <person name="Jones T."/>
            <person name="Grant M."/>
            <person name="Ambacheew D."/>
            <person name="Muzemil S."/>
            <person name="Studholme D.J."/>
        </authorList>
    </citation>
    <scope>NUCLEOTIDE SEQUENCE [LARGE SCALE GENOMIC DNA]</scope>
</reference>
<organism evidence="1 2">
    <name type="scientific">Ensete ventricosum</name>
    <name type="common">Abyssinian banana</name>
    <name type="synonym">Musa ensete</name>
    <dbReference type="NCBI Taxonomy" id="4639"/>
    <lineage>
        <taxon>Eukaryota</taxon>
        <taxon>Viridiplantae</taxon>
        <taxon>Streptophyta</taxon>
        <taxon>Embryophyta</taxon>
        <taxon>Tracheophyta</taxon>
        <taxon>Spermatophyta</taxon>
        <taxon>Magnoliopsida</taxon>
        <taxon>Liliopsida</taxon>
        <taxon>Zingiberales</taxon>
        <taxon>Musaceae</taxon>
        <taxon>Ensete</taxon>
    </lineage>
</organism>
<evidence type="ECO:0000313" key="1">
    <source>
        <dbReference type="EMBL" id="RRT37895.1"/>
    </source>
</evidence>
<comment type="caution">
    <text evidence="1">The sequence shown here is derived from an EMBL/GenBank/DDBJ whole genome shotgun (WGS) entry which is preliminary data.</text>
</comment>
<accession>A0A426XEK0</accession>
<sequence>FRSNTLKKKITKEILRANLNLIDEWRAATHKCSLKYKKFVTKLYNRRVYLRRVRMGDLVLRKTKVNNPTRTRGKLAPNWEIIYRVIDIVQDGTYHLATLDGDNYR</sequence>